<comment type="cofactor">
    <cofactor evidence="5">
        <name>Mn(2+)</name>
        <dbReference type="ChEBI" id="CHEBI:29035"/>
    </cofactor>
</comment>
<protein>
    <recommendedName>
        <fullName evidence="5">Polypeptide N-acetylgalactosaminyltransferase</fullName>
        <ecNumber evidence="5">2.4.1.-</ecNumber>
    </recommendedName>
    <alternativeName>
        <fullName evidence="5">Protein-UDP acetylgalactosaminyltransferase</fullName>
    </alternativeName>
</protein>
<evidence type="ECO:0000259" key="7">
    <source>
        <dbReference type="SMART" id="SM00458"/>
    </source>
</evidence>
<sequence length="673" mass="76956">MRKHNPHSSSSSYSPKSRKPRKRNDQTLKRILMFFGLVIWVIFFVVVTYFFFEIELNLLSSTAVIKSILSGNASDIADFSEYLPPPEQAMDEGEEIARPPLEVGSSILNAVPKRKPKQKVDGSKYLERKLVPTLTKPEILESPYEIVEPEAKEIIPEPIIQLQHDEEKPIPEEEKTQHQEPPTENIFPEVEDSKNQDASNDLQIHSPEVLTTRGLGESGIAVNVDDLNEDEKQELGQGKEDFGYNEVISKKISVHRTIPDGRNSECTKKDYSKLHLKASVIISVYNEGWSVLLRTIHSILDRSPDRLLKEVIIVDDFSDSKFGYMQHHLSTYLSAFPKVKLFRTEHRLGVVKARLFGVEKSEADVIIFLDSHVEVNKEWLEPLIAQIEQNNQNVAIPVLDQISPETFQYTPSPTAPFSEIFMWDLNMFRNTPKNVNQLKEESPLHTPVSSSGQFAISKSYFELLGKYDPSLEHYGAENLELSLKVWRCGGHLNLVPCSRVGHVERPRMPYLHSLEEQIDRNFLRVAQVWMDEHAVYYQHSKKSLSSLNPGDITDRILLKKTLNCSSFEWYLQHIHTSLYNPKKSSIADGQIRSLGMDGTLCVDSASQAGSTAILFPCHGMGGNQRWWLTEKGEIRRYDQCMDYWGEKIALYPCHGQKGNQKWIYKHDVRNAIL</sequence>
<keyword evidence="3 5" id="KW-0333">Golgi apparatus</keyword>
<keyword evidence="4 5" id="KW-1015">Disulfide bond</keyword>
<evidence type="ECO:0000313" key="9">
    <source>
        <dbReference type="Proteomes" id="UP001642540"/>
    </source>
</evidence>
<feature type="transmembrane region" description="Helical" evidence="5">
    <location>
        <begin position="31"/>
        <end position="52"/>
    </location>
</feature>
<name>A0ABP1PRL4_9HEXA</name>
<keyword evidence="5" id="KW-0464">Manganese</keyword>
<dbReference type="Gene3D" id="2.80.10.50">
    <property type="match status" value="1"/>
</dbReference>
<comment type="subcellular location">
    <subcellularLocation>
        <location evidence="1 5">Golgi apparatus membrane</location>
        <topology evidence="1 5">Single-pass type II membrane protein</topology>
    </subcellularLocation>
</comment>
<keyword evidence="5" id="KW-0328">Glycosyltransferase</keyword>
<dbReference type="Proteomes" id="UP001642540">
    <property type="component" value="Unassembled WGS sequence"/>
</dbReference>
<feature type="domain" description="Ricin B lectin" evidence="7">
    <location>
        <begin position="588"/>
        <end position="673"/>
    </location>
</feature>
<dbReference type="Pfam" id="PF00652">
    <property type="entry name" value="Ricin_B_lectin"/>
    <property type="match status" value="1"/>
</dbReference>
<dbReference type="SMART" id="SM00458">
    <property type="entry name" value="RICIN"/>
    <property type="match status" value="1"/>
</dbReference>
<dbReference type="PANTHER" id="PTHR11675">
    <property type="entry name" value="N-ACETYLGALACTOSAMINYLTRANSFERASE"/>
    <property type="match status" value="1"/>
</dbReference>
<keyword evidence="9" id="KW-1185">Reference proteome</keyword>
<proteinExistence type="inferred from homology"/>
<reference evidence="8 9" key="1">
    <citation type="submission" date="2024-08" db="EMBL/GenBank/DDBJ databases">
        <authorList>
            <person name="Cucini C."/>
            <person name="Frati F."/>
        </authorList>
    </citation>
    <scope>NUCLEOTIDE SEQUENCE [LARGE SCALE GENOMIC DNA]</scope>
</reference>
<evidence type="ECO:0000256" key="2">
    <source>
        <dbReference type="ARBA" id="ARBA00022734"/>
    </source>
</evidence>
<keyword evidence="5" id="KW-1133">Transmembrane helix</keyword>
<gene>
    <name evidence="8" type="ORF">ODALV1_LOCUS2030</name>
</gene>
<accession>A0ABP1PRL4</accession>
<evidence type="ECO:0000256" key="5">
    <source>
        <dbReference type="RuleBase" id="RU361242"/>
    </source>
</evidence>
<dbReference type="SUPFAM" id="SSF53448">
    <property type="entry name" value="Nucleotide-diphospho-sugar transferases"/>
    <property type="match status" value="1"/>
</dbReference>
<feature type="region of interest" description="Disordered" evidence="6">
    <location>
        <begin position="171"/>
        <end position="198"/>
    </location>
</feature>
<organism evidence="8 9">
    <name type="scientific">Orchesella dallaii</name>
    <dbReference type="NCBI Taxonomy" id="48710"/>
    <lineage>
        <taxon>Eukaryota</taxon>
        <taxon>Metazoa</taxon>
        <taxon>Ecdysozoa</taxon>
        <taxon>Arthropoda</taxon>
        <taxon>Hexapoda</taxon>
        <taxon>Collembola</taxon>
        <taxon>Entomobryomorpha</taxon>
        <taxon>Entomobryoidea</taxon>
        <taxon>Orchesellidae</taxon>
        <taxon>Orchesellinae</taxon>
        <taxon>Orchesella</taxon>
    </lineage>
</organism>
<dbReference type="InterPro" id="IPR035992">
    <property type="entry name" value="Ricin_B-like_lectins"/>
</dbReference>
<comment type="caution">
    <text evidence="8">The sequence shown here is derived from an EMBL/GenBank/DDBJ whole genome shotgun (WGS) entry which is preliminary data.</text>
</comment>
<keyword evidence="5" id="KW-0808">Transferase</keyword>
<dbReference type="EC" id="2.4.1.-" evidence="5"/>
<dbReference type="InterPro" id="IPR029044">
    <property type="entry name" value="Nucleotide-diphossugar_trans"/>
</dbReference>
<dbReference type="PROSITE" id="PS50231">
    <property type="entry name" value="RICIN_B_LECTIN"/>
    <property type="match status" value="1"/>
</dbReference>
<keyword evidence="2 5" id="KW-0430">Lectin</keyword>
<evidence type="ECO:0000313" key="8">
    <source>
        <dbReference type="EMBL" id="CAL8072161.1"/>
    </source>
</evidence>
<dbReference type="InterPro" id="IPR001173">
    <property type="entry name" value="Glyco_trans_2-like"/>
</dbReference>
<dbReference type="PANTHER" id="PTHR11675:SF126">
    <property type="entry name" value="RICIN B LECTIN DOMAIN-CONTAINING PROTEIN"/>
    <property type="match status" value="1"/>
</dbReference>
<evidence type="ECO:0000256" key="1">
    <source>
        <dbReference type="ARBA" id="ARBA00004323"/>
    </source>
</evidence>
<evidence type="ECO:0000256" key="6">
    <source>
        <dbReference type="SAM" id="MobiDB-lite"/>
    </source>
</evidence>
<dbReference type="InterPro" id="IPR000772">
    <property type="entry name" value="Ricin_B_lectin"/>
</dbReference>
<dbReference type="Pfam" id="PF00535">
    <property type="entry name" value="Glycos_transf_2"/>
    <property type="match status" value="1"/>
</dbReference>
<keyword evidence="5" id="KW-0472">Membrane</keyword>
<keyword evidence="5" id="KW-0812">Transmembrane</keyword>
<dbReference type="Gene3D" id="3.90.550.10">
    <property type="entry name" value="Spore Coat Polysaccharide Biosynthesis Protein SpsA, Chain A"/>
    <property type="match status" value="1"/>
</dbReference>
<comment type="pathway">
    <text evidence="5">Protein modification; protein glycosylation.</text>
</comment>
<dbReference type="SUPFAM" id="SSF50370">
    <property type="entry name" value="Ricin B-like lectins"/>
    <property type="match status" value="1"/>
</dbReference>
<dbReference type="EMBL" id="CAXLJM020000007">
    <property type="protein sequence ID" value="CAL8072161.1"/>
    <property type="molecule type" value="Genomic_DNA"/>
</dbReference>
<evidence type="ECO:0000256" key="3">
    <source>
        <dbReference type="ARBA" id="ARBA00023034"/>
    </source>
</evidence>
<evidence type="ECO:0000256" key="4">
    <source>
        <dbReference type="ARBA" id="ARBA00023157"/>
    </source>
</evidence>
<comment type="similarity">
    <text evidence="5">Belongs to the glycosyltransferase 2 family. GalNAc-T subfamily.</text>
</comment>
<feature type="region of interest" description="Disordered" evidence="6">
    <location>
        <begin position="1"/>
        <end position="22"/>
    </location>
</feature>